<evidence type="ECO:0000313" key="9">
    <source>
        <dbReference type="Proteomes" id="UP000189777"/>
    </source>
</evidence>
<gene>
    <name evidence="8" type="ORF">SAMN04324258_2073</name>
</gene>
<name>A0A1T5KD15_9MICO</name>
<feature type="chain" id="PRO_5038925201" evidence="6">
    <location>
        <begin position="29"/>
        <end position="514"/>
    </location>
</feature>
<keyword evidence="5" id="KW-1133">Transmembrane helix</keyword>
<dbReference type="PROSITE" id="PS50847">
    <property type="entry name" value="GRAM_POS_ANCHORING"/>
    <property type="match status" value="1"/>
</dbReference>
<keyword evidence="5" id="KW-0812">Transmembrane</keyword>
<dbReference type="AlphaFoldDB" id="A0A1T5KD15"/>
<reference evidence="8 9" key="1">
    <citation type="submission" date="2017-02" db="EMBL/GenBank/DDBJ databases">
        <authorList>
            <person name="Peterson S.W."/>
        </authorList>
    </citation>
    <scope>NUCLEOTIDE SEQUENCE [LARGE SCALE GENOMIC DNA]</scope>
    <source>
        <strain evidence="8 9">DSM 21481</strain>
    </source>
</reference>
<keyword evidence="1" id="KW-0134">Cell wall</keyword>
<dbReference type="NCBIfam" id="TIGR01167">
    <property type="entry name" value="LPXTG_anchor"/>
    <property type="match status" value="1"/>
</dbReference>
<accession>A0A1T5KD15</accession>
<dbReference type="InterPro" id="IPR019931">
    <property type="entry name" value="LPXTG_anchor"/>
</dbReference>
<proteinExistence type="predicted"/>
<dbReference type="EMBL" id="FUZQ01000003">
    <property type="protein sequence ID" value="SKC61409.1"/>
    <property type="molecule type" value="Genomic_DNA"/>
</dbReference>
<keyword evidence="9" id="KW-1185">Reference proteome</keyword>
<dbReference type="STRING" id="526729.SAMN04324258_2073"/>
<evidence type="ECO:0000256" key="3">
    <source>
        <dbReference type="ARBA" id="ARBA00022729"/>
    </source>
</evidence>
<evidence type="ECO:0000256" key="5">
    <source>
        <dbReference type="SAM" id="Phobius"/>
    </source>
</evidence>
<protein>
    <submittedName>
        <fullName evidence="8">LPXTG-motif cell wall anchor domain-containing protein</fullName>
    </submittedName>
</protein>
<keyword evidence="4" id="KW-0572">Peptidoglycan-anchor</keyword>
<keyword evidence="3 6" id="KW-0732">Signal</keyword>
<sequence length="514" mass="54575">MKRTLAGVAATTLAVGGMLVATAAPASAHTPRTSATCDTLTVNLQAYADGRDGRTNTVTVKVDDETVVEESFGTWYHNDKIDIAGSSRWTVEVDAWDGRDGTEYDWSDGGSTEPCATPETTDVQVGIYLYPKLDKNKPAAWENSGEQQLLGTTPLTLPEDELTNDEHWYTELPQTDALDDIDLCTGWGIQQDLVRGGADDYTMPETITYPDGSSMDGHLVDWQHQELSDFGIELPSAEDCATPTEPEVPEPQVVVPQAPAAVEVCGADASDVILPADSEDVTYLSTEQGVLAVPGEGRTFGDDLAGYTRTEGGDVVFPIAELVPSAEDCALIPGDIGAVCVGDTPHLEYGVALPEGIEVDDDTPLTITFLHPDGGENFVAEDQPLEGSLLWPGASDTAPKQWPGWEQQDDGAYVETDGNYAWTRDGVQVLFEVNPQYSTVVDYPPASSECANPIGVGGADVEVVADDAAVPPAEAAPAEELPQTGATVGVIAGIAALLLVAGGVLFWLRRRIQH</sequence>
<evidence type="ECO:0000256" key="2">
    <source>
        <dbReference type="ARBA" id="ARBA00022525"/>
    </source>
</evidence>
<evidence type="ECO:0000313" key="8">
    <source>
        <dbReference type="EMBL" id="SKC61409.1"/>
    </source>
</evidence>
<dbReference type="Proteomes" id="UP000189777">
    <property type="component" value="Unassembled WGS sequence"/>
</dbReference>
<feature type="domain" description="Gram-positive cocci surface proteins LPxTG" evidence="7">
    <location>
        <begin position="481"/>
        <end position="514"/>
    </location>
</feature>
<dbReference type="Pfam" id="PF00746">
    <property type="entry name" value="Gram_pos_anchor"/>
    <property type="match status" value="1"/>
</dbReference>
<evidence type="ECO:0000256" key="1">
    <source>
        <dbReference type="ARBA" id="ARBA00022512"/>
    </source>
</evidence>
<keyword evidence="2" id="KW-0964">Secreted</keyword>
<evidence type="ECO:0000256" key="6">
    <source>
        <dbReference type="SAM" id="SignalP"/>
    </source>
</evidence>
<keyword evidence="5" id="KW-0472">Membrane</keyword>
<feature type="transmembrane region" description="Helical" evidence="5">
    <location>
        <begin position="486"/>
        <end position="508"/>
    </location>
</feature>
<evidence type="ECO:0000256" key="4">
    <source>
        <dbReference type="ARBA" id="ARBA00023088"/>
    </source>
</evidence>
<evidence type="ECO:0000259" key="7">
    <source>
        <dbReference type="PROSITE" id="PS50847"/>
    </source>
</evidence>
<organism evidence="8 9">
    <name type="scientific">Krasilnikoviella flava</name>
    <dbReference type="NCBI Taxonomy" id="526729"/>
    <lineage>
        <taxon>Bacteria</taxon>
        <taxon>Bacillati</taxon>
        <taxon>Actinomycetota</taxon>
        <taxon>Actinomycetes</taxon>
        <taxon>Micrococcales</taxon>
        <taxon>Promicromonosporaceae</taxon>
        <taxon>Krasilnikoviella</taxon>
    </lineage>
</organism>
<feature type="signal peptide" evidence="6">
    <location>
        <begin position="1"/>
        <end position="28"/>
    </location>
</feature>